<evidence type="ECO:0000259" key="1">
    <source>
        <dbReference type="SMART" id="SM00530"/>
    </source>
</evidence>
<dbReference type="SUPFAM" id="SSF47413">
    <property type="entry name" value="lambda repressor-like DNA-binding domains"/>
    <property type="match status" value="1"/>
</dbReference>
<comment type="caution">
    <text evidence="2">The sequence shown here is derived from an EMBL/GenBank/DDBJ whole genome shotgun (WGS) entry which is preliminary data.</text>
</comment>
<dbReference type="Proteomes" id="UP000886874">
    <property type="component" value="Unassembled WGS sequence"/>
</dbReference>
<evidence type="ECO:0000313" key="2">
    <source>
        <dbReference type="EMBL" id="HIQ68910.1"/>
    </source>
</evidence>
<dbReference type="InterPro" id="IPR010982">
    <property type="entry name" value="Lambda_DNA-bd_dom_sf"/>
</dbReference>
<dbReference type="GO" id="GO:0003677">
    <property type="term" value="F:DNA binding"/>
    <property type="evidence" value="ECO:0007669"/>
    <property type="project" value="InterPro"/>
</dbReference>
<accession>A0A9D0Z6N6</accession>
<dbReference type="InterPro" id="IPR001387">
    <property type="entry name" value="Cro/C1-type_HTH"/>
</dbReference>
<dbReference type="EMBL" id="DVFN01000015">
    <property type="protein sequence ID" value="HIQ68910.1"/>
    <property type="molecule type" value="Genomic_DNA"/>
</dbReference>
<reference evidence="2" key="2">
    <citation type="journal article" date="2021" name="PeerJ">
        <title>Extensive microbial diversity within the chicken gut microbiome revealed by metagenomics and culture.</title>
        <authorList>
            <person name="Gilroy R."/>
            <person name="Ravi A."/>
            <person name="Getino M."/>
            <person name="Pursley I."/>
            <person name="Horton D.L."/>
            <person name="Alikhan N.F."/>
            <person name="Baker D."/>
            <person name="Gharbi K."/>
            <person name="Hall N."/>
            <person name="Watson M."/>
            <person name="Adriaenssens E.M."/>
            <person name="Foster-Nyarko E."/>
            <person name="Jarju S."/>
            <person name="Secka A."/>
            <person name="Antonio M."/>
            <person name="Oren A."/>
            <person name="Chaudhuri R.R."/>
            <person name="La Ragione R."/>
            <person name="Hildebrand F."/>
            <person name="Pallen M.J."/>
        </authorList>
    </citation>
    <scope>NUCLEOTIDE SEQUENCE</scope>
    <source>
        <strain evidence="2">ChiSjej2B20-13462</strain>
    </source>
</reference>
<name>A0A9D0Z6N6_9FIRM</name>
<feature type="domain" description="HTH cro/C1-type" evidence="1">
    <location>
        <begin position="47"/>
        <end position="102"/>
    </location>
</feature>
<dbReference type="CDD" id="cd00093">
    <property type="entry name" value="HTH_XRE"/>
    <property type="match status" value="1"/>
</dbReference>
<organism evidence="2 3">
    <name type="scientific">Candidatus Avoscillospira stercorigallinarum</name>
    <dbReference type="NCBI Taxonomy" id="2840708"/>
    <lineage>
        <taxon>Bacteria</taxon>
        <taxon>Bacillati</taxon>
        <taxon>Bacillota</taxon>
        <taxon>Clostridia</taxon>
        <taxon>Eubacteriales</taxon>
        <taxon>Oscillospiraceae</taxon>
        <taxon>Oscillospiraceae incertae sedis</taxon>
        <taxon>Candidatus Avoscillospira</taxon>
    </lineage>
</organism>
<dbReference type="Gene3D" id="1.10.260.40">
    <property type="entry name" value="lambda repressor-like DNA-binding domains"/>
    <property type="match status" value="1"/>
</dbReference>
<sequence length="150" mass="16851">MNETVQSGPASRLLTQELETILQQAETLQPTLNMIQDNLNAPGFSDLLAQMLEARGLTPHQLSSLAMLSRSFTYQLCSGLRAPSRDIILRLSVVLELTLEETQRLLRAAQRGALYPRIRRDAVMIYCLSHRLHLYDTDELLTSCGELALL</sequence>
<dbReference type="AlphaFoldDB" id="A0A9D0Z6N6"/>
<gene>
    <name evidence="2" type="ORF">IAA67_01045</name>
</gene>
<proteinExistence type="predicted"/>
<evidence type="ECO:0000313" key="3">
    <source>
        <dbReference type="Proteomes" id="UP000886874"/>
    </source>
</evidence>
<dbReference type="Pfam" id="PF13560">
    <property type="entry name" value="HTH_31"/>
    <property type="match status" value="1"/>
</dbReference>
<reference evidence="2" key="1">
    <citation type="submission" date="2020-10" db="EMBL/GenBank/DDBJ databases">
        <authorList>
            <person name="Gilroy R."/>
        </authorList>
    </citation>
    <scope>NUCLEOTIDE SEQUENCE</scope>
    <source>
        <strain evidence="2">ChiSjej2B20-13462</strain>
    </source>
</reference>
<dbReference type="SMART" id="SM00530">
    <property type="entry name" value="HTH_XRE"/>
    <property type="match status" value="1"/>
</dbReference>
<protein>
    <submittedName>
        <fullName evidence="2">Helix-turn-helix transcriptional regulator</fullName>
    </submittedName>
</protein>